<dbReference type="RefSeq" id="WP_097277135.1">
    <property type="nucleotide sequence ID" value="NZ_OCNJ01000001.1"/>
</dbReference>
<gene>
    <name evidence="1" type="ORF">SAMN05421508_101225</name>
</gene>
<dbReference type="AlphaFoldDB" id="A0A286G1Q9"/>
<organism evidence="1 2">
    <name type="scientific">Caenispirillum bisanense</name>
    <dbReference type="NCBI Taxonomy" id="414052"/>
    <lineage>
        <taxon>Bacteria</taxon>
        <taxon>Pseudomonadati</taxon>
        <taxon>Pseudomonadota</taxon>
        <taxon>Alphaproteobacteria</taxon>
        <taxon>Rhodospirillales</taxon>
        <taxon>Novispirillaceae</taxon>
        <taxon>Caenispirillum</taxon>
    </lineage>
</organism>
<evidence type="ECO:0000313" key="1">
    <source>
        <dbReference type="EMBL" id="SOD89455.1"/>
    </source>
</evidence>
<keyword evidence="2" id="KW-1185">Reference proteome</keyword>
<name>A0A286G1Q9_9PROT</name>
<sequence>MIAPRFAAVPCRAAALAVALVFIPAAVVLGTGPVAAQGSPAASSSGALAEALAVELGRPLTPPEGWALQQTVVDHLGKVRQARAAYVERLTVATGLAADTVESALPPLGRGTFSAPRDLRPAMAAGLGRPLAVAEEQAMAAAEADRIAALQPHRQALADRLAVLTGLAPERILPLLPGLGL</sequence>
<proteinExistence type="predicted"/>
<reference evidence="1 2" key="1">
    <citation type="submission" date="2017-09" db="EMBL/GenBank/DDBJ databases">
        <authorList>
            <person name="Ehlers B."/>
            <person name="Leendertz F.H."/>
        </authorList>
    </citation>
    <scope>NUCLEOTIDE SEQUENCE [LARGE SCALE GENOMIC DNA]</scope>
    <source>
        <strain evidence="1 2">USBA 140</strain>
    </source>
</reference>
<protein>
    <submittedName>
        <fullName evidence="1">Uncharacterized protein</fullName>
    </submittedName>
</protein>
<dbReference type="EMBL" id="OCNJ01000001">
    <property type="protein sequence ID" value="SOD89455.1"/>
    <property type="molecule type" value="Genomic_DNA"/>
</dbReference>
<evidence type="ECO:0000313" key="2">
    <source>
        <dbReference type="Proteomes" id="UP000219621"/>
    </source>
</evidence>
<accession>A0A286G1Q9</accession>
<dbReference type="Proteomes" id="UP000219621">
    <property type="component" value="Unassembled WGS sequence"/>
</dbReference>